<protein>
    <submittedName>
        <fullName evidence="1">Uncharacterized protein</fullName>
    </submittedName>
</protein>
<dbReference type="Proteomes" id="UP000006462">
    <property type="component" value="Unassembled WGS sequence"/>
</dbReference>
<proteinExistence type="predicted"/>
<organism evidence="1 2">
    <name type="scientific">Pyramidobacter piscolens W5455</name>
    <dbReference type="NCBI Taxonomy" id="352165"/>
    <lineage>
        <taxon>Bacteria</taxon>
        <taxon>Thermotogati</taxon>
        <taxon>Synergistota</taxon>
        <taxon>Synergistia</taxon>
        <taxon>Synergistales</taxon>
        <taxon>Dethiosulfovibrionaceae</taxon>
        <taxon>Pyramidobacter</taxon>
    </lineage>
</organism>
<comment type="caution">
    <text evidence="1">The sequence shown here is derived from an EMBL/GenBank/DDBJ whole genome shotgun (WGS) entry which is preliminary data.</text>
</comment>
<gene>
    <name evidence="1" type="ORF">HMPREF7215_1607</name>
</gene>
<keyword evidence="2" id="KW-1185">Reference proteome</keyword>
<dbReference type="EMBL" id="ADFP01000049">
    <property type="protein sequence ID" value="EFB91139.1"/>
    <property type="molecule type" value="Genomic_DNA"/>
</dbReference>
<sequence>MIKIPLQNHCTDFPQKSLPVPPGPLFNIDYSDKICQD</sequence>
<evidence type="ECO:0000313" key="2">
    <source>
        <dbReference type="Proteomes" id="UP000006462"/>
    </source>
</evidence>
<reference evidence="1 2" key="1">
    <citation type="submission" date="2009-12" db="EMBL/GenBank/DDBJ databases">
        <authorList>
            <person name="Shrivastava S."/>
            <person name="Madupu R."/>
            <person name="Durkin A.S."/>
            <person name="Torralba M."/>
            <person name="Methe B."/>
            <person name="Sutton G.G."/>
            <person name="Strausberg R.L."/>
            <person name="Nelson K.E."/>
        </authorList>
    </citation>
    <scope>NUCLEOTIDE SEQUENCE [LARGE SCALE GENOMIC DNA]</scope>
    <source>
        <strain evidence="1 2">W5455</strain>
    </source>
</reference>
<name>A0ABM9ZW30_9BACT</name>
<accession>A0ABM9ZW30</accession>
<evidence type="ECO:0000313" key="1">
    <source>
        <dbReference type="EMBL" id="EFB91139.1"/>
    </source>
</evidence>